<evidence type="ECO:0000313" key="4">
    <source>
        <dbReference type="EMBL" id="KAG6941414.1"/>
    </source>
</evidence>
<sequence>MAVKHAKLAAVKLLVETYASSDGVNYYHSLVLLNATKVNDVEMVKLVITKASKPDIQSAMLEAAENGLCEIVAALSDSYHADDAFSALKALVTLVCTLRTIRETLVY</sequence>
<protein>
    <submittedName>
        <fullName evidence="5">Uncharacterized protein</fullName>
    </submittedName>
</protein>
<keyword evidence="6" id="KW-1185">Reference proteome</keyword>
<dbReference type="AlphaFoldDB" id="A0A329RDV2"/>
<dbReference type="EMBL" id="RCMK01002452">
    <property type="protein sequence ID" value="KAG2881186.1"/>
    <property type="molecule type" value="Genomic_DNA"/>
</dbReference>
<reference evidence="4" key="3">
    <citation type="submission" date="2021-01" db="EMBL/GenBank/DDBJ databases">
        <title>Phytophthora aleatoria, a newly-described species from Pinus radiata is distinct from Phytophthora cactorum isolates based on comparative genomics.</title>
        <authorList>
            <person name="Mcdougal R."/>
            <person name="Panda P."/>
            <person name="Williams N."/>
            <person name="Studholme D.J."/>
        </authorList>
    </citation>
    <scope>NUCLEOTIDE SEQUENCE</scope>
    <source>
        <strain evidence="4">NZFS 3830</strain>
    </source>
</reference>
<accession>A0A329RDV2</accession>
<dbReference type="EMBL" id="MJFZ01001654">
    <property type="protein sequence ID" value="RAW21602.1"/>
    <property type="molecule type" value="Genomic_DNA"/>
</dbReference>
<dbReference type="Proteomes" id="UP000688947">
    <property type="component" value="Unassembled WGS sequence"/>
</dbReference>
<evidence type="ECO:0000313" key="6">
    <source>
        <dbReference type="Proteomes" id="UP000251314"/>
    </source>
</evidence>
<dbReference type="VEuPathDB" id="FungiDB:PC110_g21956"/>
<evidence type="ECO:0000313" key="5">
    <source>
        <dbReference type="EMBL" id="RAW21602.1"/>
    </source>
</evidence>
<evidence type="ECO:0000313" key="2">
    <source>
        <dbReference type="EMBL" id="KAG2881186.1"/>
    </source>
</evidence>
<name>A0A329RDV2_9STRA</name>
<evidence type="ECO:0000313" key="1">
    <source>
        <dbReference type="EMBL" id="KAG2876153.1"/>
    </source>
</evidence>
<dbReference type="Gene3D" id="1.25.40.20">
    <property type="entry name" value="Ankyrin repeat-containing domain"/>
    <property type="match status" value="1"/>
</dbReference>
<dbReference type="Proteomes" id="UP000736787">
    <property type="component" value="Unassembled WGS sequence"/>
</dbReference>
<reference evidence="5 6" key="1">
    <citation type="submission" date="2018-01" db="EMBL/GenBank/DDBJ databases">
        <title>Draft genome of the strawberry crown rot pathogen Phytophthora cactorum.</title>
        <authorList>
            <person name="Armitage A.D."/>
            <person name="Lysoe E."/>
            <person name="Nellist C.F."/>
            <person name="Harrison R.J."/>
            <person name="Brurberg M.B."/>
        </authorList>
    </citation>
    <scope>NUCLEOTIDE SEQUENCE [LARGE SCALE GENOMIC DNA]</scope>
    <source>
        <strain evidence="5 6">10300</strain>
    </source>
</reference>
<dbReference type="EMBL" id="RCMV01002187">
    <property type="protein sequence ID" value="KAG3203971.1"/>
    <property type="molecule type" value="Genomic_DNA"/>
</dbReference>
<gene>
    <name evidence="4" type="ORF">JG687_00019668</name>
    <name evidence="5" type="ORF">PC110_g21956</name>
    <name evidence="1" type="ORF">PC115_g23704</name>
    <name evidence="2" type="ORF">PC117_g26434</name>
    <name evidence="3" type="ORF">PC129_g22669</name>
</gene>
<dbReference type="SUPFAM" id="SSF48403">
    <property type="entry name" value="Ankyrin repeat"/>
    <property type="match status" value="1"/>
</dbReference>
<dbReference type="OrthoDB" id="111988at2759"/>
<reference evidence="1" key="2">
    <citation type="submission" date="2018-10" db="EMBL/GenBank/DDBJ databases">
        <title>Effector identification in a new, highly contiguous assembly of the strawberry crown rot pathogen Phytophthora cactorum.</title>
        <authorList>
            <person name="Armitage A.D."/>
            <person name="Nellist C.F."/>
            <person name="Bates H."/>
            <person name="Vickerstaff R.J."/>
            <person name="Harrison R.J."/>
        </authorList>
    </citation>
    <scope>NUCLEOTIDE SEQUENCE</scope>
    <source>
        <strain evidence="1">4032</strain>
        <strain evidence="2">4040</strain>
        <strain evidence="3">P421</strain>
    </source>
</reference>
<dbReference type="Proteomes" id="UP000774804">
    <property type="component" value="Unassembled WGS sequence"/>
</dbReference>
<dbReference type="EMBL" id="JAENGZ010003568">
    <property type="protein sequence ID" value="KAG6941414.1"/>
    <property type="molecule type" value="Genomic_DNA"/>
</dbReference>
<evidence type="ECO:0000313" key="3">
    <source>
        <dbReference type="EMBL" id="KAG3203971.1"/>
    </source>
</evidence>
<organism evidence="5 6">
    <name type="scientific">Phytophthora cactorum</name>
    <dbReference type="NCBI Taxonomy" id="29920"/>
    <lineage>
        <taxon>Eukaryota</taxon>
        <taxon>Sar</taxon>
        <taxon>Stramenopiles</taxon>
        <taxon>Oomycota</taxon>
        <taxon>Peronosporomycetes</taxon>
        <taxon>Peronosporales</taxon>
        <taxon>Peronosporaceae</taxon>
        <taxon>Phytophthora</taxon>
    </lineage>
</organism>
<dbReference type="Proteomes" id="UP000251314">
    <property type="component" value="Unassembled WGS sequence"/>
</dbReference>
<dbReference type="InterPro" id="IPR036770">
    <property type="entry name" value="Ankyrin_rpt-contain_sf"/>
</dbReference>
<dbReference type="EMBL" id="RCMI01002503">
    <property type="protein sequence ID" value="KAG2876153.1"/>
    <property type="molecule type" value="Genomic_DNA"/>
</dbReference>
<comment type="caution">
    <text evidence="5">The sequence shown here is derived from an EMBL/GenBank/DDBJ whole genome shotgun (WGS) entry which is preliminary data.</text>
</comment>
<dbReference type="Proteomes" id="UP000760860">
    <property type="component" value="Unassembled WGS sequence"/>
</dbReference>
<proteinExistence type="predicted"/>